<proteinExistence type="predicted"/>
<reference evidence="2 3" key="1">
    <citation type="submission" date="2023-10" db="EMBL/GenBank/DDBJ databases">
        <title>Genomes of two closely related lineages of the louse Polyplax serrata with different host specificities.</title>
        <authorList>
            <person name="Martinu J."/>
            <person name="Tarabai H."/>
            <person name="Stefka J."/>
            <person name="Hypsa V."/>
        </authorList>
    </citation>
    <scope>NUCLEOTIDE SEQUENCE [LARGE SCALE GENOMIC DNA]</scope>
    <source>
        <strain evidence="2">HR10_N</strain>
    </source>
</reference>
<dbReference type="EMBL" id="JAWJWE010000038">
    <property type="protein sequence ID" value="KAK6623455.1"/>
    <property type="molecule type" value="Genomic_DNA"/>
</dbReference>
<dbReference type="AlphaFoldDB" id="A0AAN8NPC3"/>
<evidence type="ECO:0000256" key="1">
    <source>
        <dbReference type="SAM" id="MobiDB-lite"/>
    </source>
</evidence>
<organism evidence="2 3">
    <name type="scientific">Polyplax serrata</name>
    <name type="common">Common mouse louse</name>
    <dbReference type="NCBI Taxonomy" id="468196"/>
    <lineage>
        <taxon>Eukaryota</taxon>
        <taxon>Metazoa</taxon>
        <taxon>Ecdysozoa</taxon>
        <taxon>Arthropoda</taxon>
        <taxon>Hexapoda</taxon>
        <taxon>Insecta</taxon>
        <taxon>Pterygota</taxon>
        <taxon>Neoptera</taxon>
        <taxon>Paraneoptera</taxon>
        <taxon>Psocodea</taxon>
        <taxon>Troctomorpha</taxon>
        <taxon>Phthiraptera</taxon>
        <taxon>Anoplura</taxon>
        <taxon>Polyplacidae</taxon>
        <taxon>Polyplax</taxon>
    </lineage>
</organism>
<gene>
    <name evidence="2" type="ORF">RUM43_009307</name>
</gene>
<sequence length="163" mass="18492">MDEPTEQPLKSIVLAAPPYLSCLRVGGQRAKTQFRIKGGILVKPDHQRVRYTTEFKRVRSDPEASTADTSVQRLELKTVRLIPKEPVLSTWDVSVAIFLSESKRRIGDKVNGRLRDSHFWGECNYSGIGSNVPFVPVPQVRVRTPKEEAVGEEREKKEEENGY</sequence>
<accession>A0AAN8NPC3</accession>
<comment type="caution">
    <text evidence="2">The sequence shown here is derived from an EMBL/GenBank/DDBJ whole genome shotgun (WGS) entry which is preliminary data.</text>
</comment>
<evidence type="ECO:0000313" key="2">
    <source>
        <dbReference type="EMBL" id="KAK6623455.1"/>
    </source>
</evidence>
<dbReference type="Proteomes" id="UP001372834">
    <property type="component" value="Unassembled WGS sequence"/>
</dbReference>
<protein>
    <submittedName>
        <fullName evidence="2">Uncharacterized protein</fullName>
    </submittedName>
</protein>
<evidence type="ECO:0000313" key="3">
    <source>
        <dbReference type="Proteomes" id="UP001372834"/>
    </source>
</evidence>
<feature type="region of interest" description="Disordered" evidence="1">
    <location>
        <begin position="144"/>
        <end position="163"/>
    </location>
</feature>
<name>A0AAN8NPC3_POLSC</name>